<dbReference type="AlphaFoldDB" id="A0A7W9YVL0"/>
<sequence>MDEPGRWRQMRSAPKDGSRILVTIRPSEQGPGAVDLVYWARGDQHGGEAWRSSDSAPGRIIEYAEPELKCWMPMPAANVEALTLPPAWEGKDEAELDGSGI</sequence>
<comment type="caution">
    <text evidence="1">The sequence shown here is derived from an EMBL/GenBank/DDBJ whole genome shotgun (WGS) entry which is preliminary data.</text>
</comment>
<reference evidence="1 2" key="1">
    <citation type="submission" date="2020-08" db="EMBL/GenBank/DDBJ databases">
        <title>Genomic Encyclopedia of Type Strains, Phase IV (KMG-IV): sequencing the most valuable type-strain genomes for metagenomic binning, comparative biology and taxonomic classification.</title>
        <authorList>
            <person name="Goeker M."/>
        </authorList>
    </citation>
    <scope>NUCLEOTIDE SEQUENCE [LARGE SCALE GENOMIC DNA]</scope>
    <source>
        <strain evidence="1 2">DSM 102134</strain>
    </source>
</reference>
<organism evidence="1 2">
    <name type="scientific">Pseudorhizobium flavum</name>
    <dbReference type="NCBI Taxonomy" id="1335061"/>
    <lineage>
        <taxon>Bacteria</taxon>
        <taxon>Pseudomonadati</taxon>
        <taxon>Pseudomonadota</taxon>
        <taxon>Alphaproteobacteria</taxon>
        <taxon>Hyphomicrobiales</taxon>
        <taxon>Rhizobiaceae</taxon>
        <taxon>Rhizobium/Agrobacterium group</taxon>
        <taxon>Pseudorhizobium</taxon>
    </lineage>
</organism>
<proteinExistence type="predicted"/>
<evidence type="ECO:0000313" key="2">
    <source>
        <dbReference type="Proteomes" id="UP000535501"/>
    </source>
</evidence>
<name>A0A7W9YVL0_9HYPH</name>
<evidence type="ECO:0008006" key="3">
    <source>
        <dbReference type="Google" id="ProtNLM"/>
    </source>
</evidence>
<dbReference type="Proteomes" id="UP000535501">
    <property type="component" value="Unassembled WGS sequence"/>
</dbReference>
<evidence type="ECO:0000313" key="1">
    <source>
        <dbReference type="EMBL" id="MBB6179085.1"/>
    </source>
</evidence>
<protein>
    <recommendedName>
        <fullName evidence="3">DUF551 domain-containing protein</fullName>
    </recommendedName>
</protein>
<gene>
    <name evidence="1" type="ORF">HNQ75_001039</name>
</gene>
<accession>A0A7W9YVL0</accession>
<dbReference type="RefSeq" id="WP_052637832.1">
    <property type="nucleotide sequence ID" value="NZ_CANLQM010000004.1"/>
</dbReference>
<keyword evidence="2" id="KW-1185">Reference proteome</keyword>
<dbReference type="EMBL" id="JACHEJ010000002">
    <property type="protein sequence ID" value="MBB6179085.1"/>
    <property type="molecule type" value="Genomic_DNA"/>
</dbReference>